<dbReference type="AlphaFoldDB" id="L8GMP7"/>
<dbReference type="InterPro" id="IPR009038">
    <property type="entry name" value="GOLD_dom"/>
</dbReference>
<evidence type="ECO:0000256" key="1">
    <source>
        <dbReference type="SAM" id="MobiDB-lite"/>
    </source>
</evidence>
<dbReference type="KEGG" id="acan:ACA1_366400"/>
<dbReference type="EMBL" id="KB008073">
    <property type="protein sequence ID" value="ELR14028.1"/>
    <property type="molecule type" value="Genomic_DNA"/>
</dbReference>
<evidence type="ECO:0000259" key="2">
    <source>
        <dbReference type="PROSITE" id="PS50866"/>
    </source>
</evidence>
<dbReference type="RefSeq" id="XP_004336041.1">
    <property type="nucleotide sequence ID" value="XM_004335993.1"/>
</dbReference>
<keyword evidence="4" id="KW-1185">Reference proteome</keyword>
<dbReference type="VEuPathDB" id="AmoebaDB:ACA1_366400"/>
<dbReference type="SUPFAM" id="SSF101576">
    <property type="entry name" value="Supernatant protein factor (SPF), C-terminal domain"/>
    <property type="match status" value="1"/>
</dbReference>
<dbReference type="GeneID" id="14914585"/>
<reference evidence="3 4" key="1">
    <citation type="journal article" date="2013" name="Genome Biol.">
        <title>Genome of Acanthamoeba castellanii highlights extensive lateral gene transfer and early evolution of tyrosine kinase signaling.</title>
        <authorList>
            <person name="Clarke M."/>
            <person name="Lohan A.J."/>
            <person name="Liu B."/>
            <person name="Lagkouvardos I."/>
            <person name="Roy S."/>
            <person name="Zafar N."/>
            <person name="Bertelli C."/>
            <person name="Schilde C."/>
            <person name="Kianianmomeni A."/>
            <person name="Burglin T.R."/>
            <person name="Frech C."/>
            <person name="Turcotte B."/>
            <person name="Kopec K.O."/>
            <person name="Synnott J.M."/>
            <person name="Choo C."/>
            <person name="Paponov I."/>
            <person name="Finkler A."/>
            <person name="Soon Heng Tan C."/>
            <person name="Hutchins A.P."/>
            <person name="Weinmeier T."/>
            <person name="Rattei T."/>
            <person name="Chu J.S."/>
            <person name="Gimenez G."/>
            <person name="Irimia M."/>
            <person name="Rigden D.J."/>
            <person name="Fitzpatrick D.A."/>
            <person name="Lorenzo-Morales J."/>
            <person name="Bateman A."/>
            <person name="Chiu C.H."/>
            <person name="Tang P."/>
            <person name="Hegemann P."/>
            <person name="Fromm H."/>
            <person name="Raoult D."/>
            <person name="Greub G."/>
            <person name="Miranda-Saavedra D."/>
            <person name="Chen N."/>
            <person name="Nash P."/>
            <person name="Ginger M.L."/>
            <person name="Horn M."/>
            <person name="Schaap P."/>
            <person name="Caler L."/>
            <person name="Loftus B."/>
        </authorList>
    </citation>
    <scope>NUCLEOTIDE SEQUENCE [LARGE SCALE GENOMIC DNA]</scope>
    <source>
        <strain evidence="3 4">Neff</strain>
    </source>
</reference>
<gene>
    <name evidence="3" type="ORF">ACA1_366400</name>
</gene>
<evidence type="ECO:0000313" key="3">
    <source>
        <dbReference type="EMBL" id="ELR14028.1"/>
    </source>
</evidence>
<dbReference type="OMA" id="SSCTNCI"/>
<organism evidence="3 4">
    <name type="scientific">Acanthamoeba castellanii (strain ATCC 30010 / Neff)</name>
    <dbReference type="NCBI Taxonomy" id="1257118"/>
    <lineage>
        <taxon>Eukaryota</taxon>
        <taxon>Amoebozoa</taxon>
        <taxon>Discosea</taxon>
        <taxon>Longamoebia</taxon>
        <taxon>Centramoebida</taxon>
        <taxon>Acanthamoebidae</taxon>
        <taxon>Acanthamoeba</taxon>
    </lineage>
</organism>
<dbReference type="Proteomes" id="UP000011083">
    <property type="component" value="Unassembled WGS sequence"/>
</dbReference>
<sequence length="663" mass="74195">MQAPAAGPEKVLYETFSVCPLCALIDRNGVEWQPASVVKRLATKQVWLIVHSSPLLLRKDHWAALTRLTSVVTFAHNSCKEHGDQETHYCSNSKFFKDAMSYATPPKVPEKSVADIEDFQAKINTNPTAENFPLLELALFQDKALLSDEAIEKEILRLQSLYPPGHKARLARSPPGHFVLKILGKLTTDMEALNAKVHFVEKLLPATPILIEVSYERLMLLCRLPDSIFLRPWVYPALKYFLRRGDEELCRQEIAKLVYSIQEFSGIQLVITLSVSRPFPFMNELLAILRKECNLIRFVIISLERPPKQILSSAQLKARNRNRSLAQDSAQSPGTAPPAEQPVDLSTTEAQKEEQPVTIEPEALRKISVSSGAKGKVEMIKEIKEVGVRLRWRFKTQDNDIAFGVVFTEAGKPDDAIGQVLVKRPGVYRLRWDNSYSLLRKKILYVSTSIEPFSPQPAGPSVVLSPAEELISLDTLDPYELLQAIEAATEGAITTADFFPMKVGQVFEPFFGALGYGKFTIQPSPFCGFATCLLNMEDVGITSTPISRFVNFKQFYFDMLPHLKELEKQNLVTSLLAARTIKKIIKKCTLKSVELPDIVSYFTDTSKAAITQKFIHKTQFIIVHNTMDIAALDMRRRCNCTVATSYPSAPNKVGLAASCTGCI</sequence>
<dbReference type="OrthoDB" id="15442at2759"/>
<feature type="compositionally biased region" description="Polar residues" evidence="1">
    <location>
        <begin position="323"/>
        <end position="334"/>
    </location>
</feature>
<proteinExistence type="predicted"/>
<protein>
    <submittedName>
        <fullName evidence="3">Emp24/gp25L/p24 family protein</fullName>
    </submittedName>
</protein>
<dbReference type="InterPro" id="IPR036598">
    <property type="entry name" value="GOLD_dom_sf"/>
</dbReference>
<name>L8GMP7_ACACF</name>
<evidence type="ECO:0000313" key="4">
    <source>
        <dbReference type="Proteomes" id="UP000011083"/>
    </source>
</evidence>
<feature type="domain" description="GOLD" evidence="2">
    <location>
        <begin position="360"/>
        <end position="452"/>
    </location>
</feature>
<dbReference type="Gene3D" id="2.60.120.680">
    <property type="entry name" value="GOLD domain"/>
    <property type="match status" value="1"/>
</dbReference>
<dbReference type="PROSITE" id="PS50866">
    <property type="entry name" value="GOLD"/>
    <property type="match status" value="1"/>
</dbReference>
<feature type="region of interest" description="Disordered" evidence="1">
    <location>
        <begin position="322"/>
        <end position="358"/>
    </location>
</feature>
<accession>L8GMP7</accession>